<feature type="region of interest" description="Disordered" evidence="1">
    <location>
        <begin position="1"/>
        <end position="285"/>
    </location>
</feature>
<feature type="domain" description="Rab-GAP TBC" evidence="2">
    <location>
        <begin position="706"/>
        <end position="899"/>
    </location>
</feature>
<feature type="compositionally biased region" description="Basic residues" evidence="1">
    <location>
        <begin position="550"/>
        <end position="560"/>
    </location>
</feature>
<reference evidence="3" key="2">
    <citation type="submission" date="2023-05" db="EMBL/GenBank/DDBJ databases">
        <authorList>
            <consortium name="Lawrence Berkeley National Laboratory"/>
            <person name="Steindorff A."/>
            <person name="Hensen N."/>
            <person name="Bonometti L."/>
            <person name="Westerberg I."/>
            <person name="Brannstrom I.O."/>
            <person name="Guillou S."/>
            <person name="Cros-Aarteil S."/>
            <person name="Calhoun S."/>
            <person name="Haridas S."/>
            <person name="Kuo A."/>
            <person name="Mondo S."/>
            <person name="Pangilinan J."/>
            <person name="Riley R."/>
            <person name="Labutti K."/>
            <person name="Andreopoulos B."/>
            <person name="Lipzen A."/>
            <person name="Chen C."/>
            <person name="Yanf M."/>
            <person name="Daum C."/>
            <person name="Ng V."/>
            <person name="Clum A."/>
            <person name="Ohm R."/>
            <person name="Martin F."/>
            <person name="Silar P."/>
            <person name="Natvig D."/>
            <person name="Lalanne C."/>
            <person name="Gautier V."/>
            <person name="Ament-Velasquez S.L."/>
            <person name="Kruys A."/>
            <person name="Hutchinson M.I."/>
            <person name="Powell A.J."/>
            <person name="Barry K."/>
            <person name="Miller A.N."/>
            <person name="Grigoriev I.V."/>
            <person name="Debuchy R."/>
            <person name="Gladieux P."/>
            <person name="Thoren M.H."/>
            <person name="Johannesson H."/>
        </authorList>
    </citation>
    <scope>NUCLEOTIDE SEQUENCE</scope>
    <source>
        <strain evidence="3">CBS 990.96</strain>
    </source>
</reference>
<feature type="region of interest" description="Disordered" evidence="1">
    <location>
        <begin position="637"/>
        <end position="657"/>
    </location>
</feature>
<comment type="caution">
    <text evidence="3">The sequence shown here is derived from an EMBL/GenBank/DDBJ whole genome shotgun (WGS) entry which is preliminary data.</text>
</comment>
<proteinExistence type="predicted"/>
<feature type="compositionally biased region" description="Low complexity" evidence="1">
    <location>
        <begin position="61"/>
        <end position="78"/>
    </location>
</feature>
<dbReference type="SUPFAM" id="SSF47923">
    <property type="entry name" value="Ypt/Rab-GAP domain of gyp1p"/>
    <property type="match status" value="2"/>
</dbReference>
<feature type="compositionally biased region" description="Pro residues" evidence="1">
    <location>
        <begin position="41"/>
        <end position="50"/>
    </location>
</feature>
<dbReference type="GO" id="GO:0031267">
    <property type="term" value="F:small GTPase binding"/>
    <property type="evidence" value="ECO:0007669"/>
    <property type="project" value="TreeGrafter"/>
</dbReference>
<dbReference type="Proteomes" id="UP001301958">
    <property type="component" value="Unassembled WGS sequence"/>
</dbReference>
<feature type="compositionally biased region" description="Low complexity" evidence="1">
    <location>
        <begin position="590"/>
        <end position="611"/>
    </location>
</feature>
<feature type="compositionally biased region" description="Basic and acidic residues" evidence="1">
    <location>
        <begin position="119"/>
        <end position="134"/>
    </location>
</feature>
<dbReference type="FunFam" id="1.10.8.270:FF:000023">
    <property type="entry name" value="TBC domain-containing protein C1778.09"/>
    <property type="match status" value="1"/>
</dbReference>
<feature type="compositionally biased region" description="Low complexity" evidence="1">
    <location>
        <begin position="991"/>
        <end position="1006"/>
    </location>
</feature>
<evidence type="ECO:0000256" key="1">
    <source>
        <dbReference type="SAM" id="MobiDB-lite"/>
    </source>
</evidence>
<dbReference type="AlphaFoldDB" id="A0AAN7H0I9"/>
<feature type="region of interest" description="Disordered" evidence="1">
    <location>
        <begin position="335"/>
        <end position="378"/>
    </location>
</feature>
<evidence type="ECO:0000313" key="4">
    <source>
        <dbReference type="Proteomes" id="UP001301958"/>
    </source>
</evidence>
<dbReference type="Gene3D" id="1.10.472.80">
    <property type="entry name" value="Ypt/Rab-GAP domain of gyp1p, domain 3"/>
    <property type="match status" value="1"/>
</dbReference>
<dbReference type="PANTHER" id="PTHR47219">
    <property type="entry name" value="RAB GTPASE-ACTIVATING PROTEIN 1-LIKE"/>
    <property type="match status" value="1"/>
</dbReference>
<feature type="compositionally biased region" description="Low complexity" evidence="1">
    <location>
        <begin position="335"/>
        <end position="348"/>
    </location>
</feature>
<dbReference type="FunFam" id="1.10.472.80:FF:000055">
    <property type="entry name" value="TBC domain-containing protein C1778.09"/>
    <property type="match status" value="1"/>
</dbReference>
<feature type="compositionally biased region" description="Polar residues" evidence="1">
    <location>
        <begin position="270"/>
        <end position="279"/>
    </location>
</feature>
<dbReference type="InterPro" id="IPR000195">
    <property type="entry name" value="Rab-GAP-TBC_dom"/>
</dbReference>
<sequence length="1021" mass="112787">MAPQKFASVRQRTSPRARLAPFRDDTSLVALRYEQTKQAEPPIPIPPPRNPQRTASYRPASTFSTSTSTPTSPTSILTPPLPPPQEEHPLFRKQSSPRSESEEWRRDSVFAPTASSVTLRDEFAEDPIRQKLQDIIDEMPIPTTALQNPPPPAPFTPRPLRVSISSRHRYSISTPENVLVSPSPVQPNSPQPQPVPSSIVSGTPTRSPSFTEKLFGKRSSGGSKKLKRKNMLGDNKDAVSPKSLKSPKTSKSKSPQTPTTSAATSPTSSEFTPINTTIPDDSLWDDLGNISFSKRGSIMFGSKNDLFSMMKETTTPSDNDAATTITATTSTSIAATSTTATASAPAAPESADLQQHQSPTTTESAPHAPPQSSATNDVADLESTNACDSKDAAVTIDKARSPSHGATTSVPSIRVLPVDVERESQKVRSLYESGEGLNWEDGGQQGVSFPERLAPTVEVPSEEEENVVSSPQSHPQGVDRLTPLSVATITPRSASSFSPLRDSVVKREYERAGGIEDWEDVGSGDVDRYGFISPLPRPETRAGTPESRSTRLHSRKRNVLTKRPVTAYSSSPSGHIRPPSRKVSTRSLNTFSSEFSTVSRRSTRSSIRSATNRLPHNRDRRWMDDAAEMLALQAGLTGITDDEKSGKHTEAQKRKELERAEKWRKMAIVVKKSTGTGTKESQGQGQGMDYEFDTRNAKLIERTWKGIPDCWRAAAWWSFLATSAKAWKSTETEEVLIAEFLRLQQESSPDDVQIDLDVPRTVNGHIMFRRRYRGGQRLLFRVLHAISLYFPETGYVQGMAPLAATLLCYFDEERTFVMLVRLWRYRGLEYLYSPGFEKLMLALEDFEKRWLAGKDVASKLQELSIDATAYGTRWYLTLFNLSIPFPAQLRVWDVFMLLGESPPEFAEAEQKLQKQQSTASEKGKGPAPVMKPAIPKGLDILHATSAALMHALRDVLLDSDFENAMKALTAWIPVKDEDLLMKVTRAEWKQHNGGSSGNHSHSHSSSLNFSRIMSRSEGAKA</sequence>
<keyword evidence="4" id="KW-1185">Reference proteome</keyword>
<evidence type="ECO:0000259" key="2">
    <source>
        <dbReference type="PROSITE" id="PS50086"/>
    </source>
</evidence>
<feature type="compositionally biased region" description="Polar residues" evidence="1">
    <location>
        <begin position="352"/>
        <end position="378"/>
    </location>
</feature>
<dbReference type="GO" id="GO:0005096">
    <property type="term" value="F:GTPase activator activity"/>
    <property type="evidence" value="ECO:0007669"/>
    <property type="project" value="TreeGrafter"/>
</dbReference>
<dbReference type="SMART" id="SM00164">
    <property type="entry name" value="TBC"/>
    <property type="match status" value="1"/>
</dbReference>
<feature type="region of interest" description="Disordered" evidence="1">
    <location>
        <begin position="531"/>
        <end position="615"/>
    </location>
</feature>
<feature type="compositionally biased region" description="Low complexity" evidence="1">
    <location>
        <begin position="240"/>
        <end position="269"/>
    </location>
</feature>
<protein>
    <recommendedName>
        <fullName evidence="2">Rab-GAP TBC domain-containing protein</fullName>
    </recommendedName>
</protein>
<accession>A0AAN7H0I9</accession>
<feature type="compositionally biased region" description="Pro residues" evidence="1">
    <location>
        <begin position="184"/>
        <end position="195"/>
    </location>
</feature>
<dbReference type="EMBL" id="MU865318">
    <property type="protein sequence ID" value="KAK4228513.1"/>
    <property type="molecule type" value="Genomic_DNA"/>
</dbReference>
<dbReference type="Gene3D" id="1.10.8.270">
    <property type="entry name" value="putative rabgap domain of human tbc1 domain family member 14 like domains"/>
    <property type="match status" value="1"/>
</dbReference>
<feature type="region of interest" description="Disordered" evidence="1">
    <location>
        <begin position="910"/>
        <end position="929"/>
    </location>
</feature>
<dbReference type="InterPro" id="IPR050302">
    <property type="entry name" value="Rab_GAP_TBC_domain"/>
</dbReference>
<dbReference type="Pfam" id="PF00566">
    <property type="entry name" value="RabGAP-TBC"/>
    <property type="match status" value="1"/>
</dbReference>
<feature type="region of interest" description="Disordered" evidence="1">
    <location>
        <begin position="990"/>
        <end position="1021"/>
    </location>
</feature>
<organism evidence="3 4">
    <name type="scientific">Podospora fimiseda</name>
    <dbReference type="NCBI Taxonomy" id="252190"/>
    <lineage>
        <taxon>Eukaryota</taxon>
        <taxon>Fungi</taxon>
        <taxon>Dikarya</taxon>
        <taxon>Ascomycota</taxon>
        <taxon>Pezizomycotina</taxon>
        <taxon>Sordariomycetes</taxon>
        <taxon>Sordariomycetidae</taxon>
        <taxon>Sordariales</taxon>
        <taxon>Podosporaceae</taxon>
        <taxon>Podospora</taxon>
    </lineage>
</organism>
<gene>
    <name evidence="3" type="ORF">QBC38DRAFT_154982</name>
</gene>
<evidence type="ECO:0000313" key="3">
    <source>
        <dbReference type="EMBL" id="KAK4228513.1"/>
    </source>
</evidence>
<feature type="compositionally biased region" description="Pro residues" evidence="1">
    <location>
        <begin position="148"/>
        <end position="157"/>
    </location>
</feature>
<dbReference type="PROSITE" id="PS50086">
    <property type="entry name" value="TBC_RABGAP"/>
    <property type="match status" value="1"/>
</dbReference>
<dbReference type="PANTHER" id="PTHR47219:SF9">
    <property type="entry name" value="GTPASE ACTIVATING PROTEIN AND CENTROSOME-ASSOCIATED, ISOFORM B"/>
    <property type="match status" value="1"/>
</dbReference>
<feature type="compositionally biased region" description="Basic and acidic residues" evidence="1">
    <location>
        <begin position="99"/>
        <end position="108"/>
    </location>
</feature>
<name>A0AAN7H0I9_9PEZI</name>
<feature type="compositionally biased region" description="Basic and acidic residues" evidence="1">
    <location>
        <begin position="641"/>
        <end position="657"/>
    </location>
</feature>
<reference evidence="3" key="1">
    <citation type="journal article" date="2023" name="Mol. Phylogenet. Evol.">
        <title>Genome-scale phylogeny and comparative genomics of the fungal order Sordariales.</title>
        <authorList>
            <person name="Hensen N."/>
            <person name="Bonometti L."/>
            <person name="Westerberg I."/>
            <person name="Brannstrom I.O."/>
            <person name="Guillou S."/>
            <person name="Cros-Aarteil S."/>
            <person name="Calhoun S."/>
            <person name="Haridas S."/>
            <person name="Kuo A."/>
            <person name="Mondo S."/>
            <person name="Pangilinan J."/>
            <person name="Riley R."/>
            <person name="LaButti K."/>
            <person name="Andreopoulos B."/>
            <person name="Lipzen A."/>
            <person name="Chen C."/>
            <person name="Yan M."/>
            <person name="Daum C."/>
            <person name="Ng V."/>
            <person name="Clum A."/>
            <person name="Steindorff A."/>
            <person name="Ohm R.A."/>
            <person name="Martin F."/>
            <person name="Silar P."/>
            <person name="Natvig D.O."/>
            <person name="Lalanne C."/>
            <person name="Gautier V."/>
            <person name="Ament-Velasquez S.L."/>
            <person name="Kruys A."/>
            <person name="Hutchinson M.I."/>
            <person name="Powell A.J."/>
            <person name="Barry K."/>
            <person name="Miller A.N."/>
            <person name="Grigoriev I.V."/>
            <person name="Debuchy R."/>
            <person name="Gladieux P."/>
            <person name="Hiltunen Thoren M."/>
            <person name="Johannesson H."/>
        </authorList>
    </citation>
    <scope>NUCLEOTIDE SEQUENCE</scope>
    <source>
        <strain evidence="3">CBS 990.96</strain>
    </source>
</reference>
<dbReference type="InterPro" id="IPR035969">
    <property type="entry name" value="Rab-GAP_TBC_sf"/>
</dbReference>
<feature type="region of interest" description="Disordered" evidence="1">
    <location>
        <begin position="457"/>
        <end position="479"/>
    </location>
</feature>